<feature type="signal peptide" evidence="2">
    <location>
        <begin position="1"/>
        <end position="19"/>
    </location>
</feature>
<name>A0A175VJT9_AEREN</name>
<dbReference type="OrthoDB" id="5587525at2"/>
<keyword evidence="2" id="KW-0732">Signal</keyword>
<organism evidence="3 4">
    <name type="scientific">Aeromonas enteropelogenes</name>
    <name type="common">Aeromonas trota</name>
    <dbReference type="NCBI Taxonomy" id="29489"/>
    <lineage>
        <taxon>Bacteria</taxon>
        <taxon>Pseudomonadati</taxon>
        <taxon>Pseudomonadota</taxon>
        <taxon>Gammaproteobacteria</taxon>
        <taxon>Aeromonadales</taxon>
        <taxon>Aeromonadaceae</taxon>
        <taxon>Aeromonas</taxon>
    </lineage>
</organism>
<feature type="compositionally biased region" description="Basic and acidic residues" evidence="1">
    <location>
        <begin position="188"/>
        <end position="203"/>
    </location>
</feature>
<protein>
    <submittedName>
        <fullName evidence="3">Uncharacterized protein</fullName>
    </submittedName>
</protein>
<accession>A0A175VJT9</accession>
<evidence type="ECO:0000256" key="2">
    <source>
        <dbReference type="SAM" id="SignalP"/>
    </source>
</evidence>
<proteinExistence type="predicted"/>
<evidence type="ECO:0000313" key="4">
    <source>
        <dbReference type="Proteomes" id="UP000078435"/>
    </source>
</evidence>
<dbReference type="EMBL" id="JMGO02000003">
    <property type="protein sequence ID" value="KXU80538.1"/>
    <property type="molecule type" value="Genomic_DNA"/>
</dbReference>
<dbReference type="RefSeq" id="WP_026457389.1">
    <property type="nucleotide sequence ID" value="NZ_JMGO02000003.1"/>
</dbReference>
<dbReference type="STRING" id="29489.VL01_02775"/>
<sequence>MKKIGLLLAALLLSPLTLAQTAPATPKAVAPQTWYVAPIAIDETSEAQKSLTKDFMAQMIKTIKINEYQTGKAVGNTKDPKWLIRTKLIPASDAPLVGKKHPQGLTYGKGTPTQEIVGELLMNGTLVAHIGQGWREPIVPGTPVADKLSIANYRYAIGDQAKAPDLEELAAQIGFEAGKVIARGGKPLPEKSKKKELADKARE</sequence>
<reference evidence="3 4" key="1">
    <citation type="submission" date="2016-02" db="EMBL/GenBank/DDBJ databases">
        <title>Draft genome sequence of Aeromonas trota strain 1999lcr isolated from cerebrospinal fluid (CSF).</title>
        <authorList>
            <person name="Dallagassa C.B."/>
            <person name="Prediger K.C."/>
            <person name="Weiss V.A."/>
            <person name="Assis F.E."/>
            <person name="Baura V."/>
            <person name="Cruz L.M."/>
            <person name="Souza E.M."/>
            <person name="Pedrosa F.O."/>
            <person name="Fadel-Picheth C.M."/>
        </authorList>
    </citation>
    <scope>NUCLEOTIDE SEQUENCE [LARGE SCALE GENOMIC DNA]</scope>
    <source>
        <strain evidence="3 4">1999lcr</strain>
    </source>
</reference>
<feature type="region of interest" description="Disordered" evidence="1">
    <location>
        <begin position="183"/>
        <end position="203"/>
    </location>
</feature>
<feature type="chain" id="PRO_5008042985" evidence="2">
    <location>
        <begin position="20"/>
        <end position="203"/>
    </location>
</feature>
<dbReference type="AlphaFoldDB" id="A0A175VJT9"/>
<gene>
    <name evidence="3" type="ORF">LCR_10580</name>
</gene>
<evidence type="ECO:0000313" key="3">
    <source>
        <dbReference type="EMBL" id="KXU80538.1"/>
    </source>
</evidence>
<comment type="caution">
    <text evidence="3">The sequence shown here is derived from an EMBL/GenBank/DDBJ whole genome shotgun (WGS) entry which is preliminary data.</text>
</comment>
<evidence type="ECO:0000256" key="1">
    <source>
        <dbReference type="SAM" id="MobiDB-lite"/>
    </source>
</evidence>
<dbReference type="Proteomes" id="UP000078435">
    <property type="component" value="Unassembled WGS sequence"/>
</dbReference>